<dbReference type="AlphaFoldDB" id="A0A0M0GE49"/>
<reference evidence="2" key="1">
    <citation type="submission" date="2015-07" db="EMBL/GenBank/DDBJ databases">
        <title>Fjat-10036 dsm4.</title>
        <authorList>
            <person name="Liu B."/>
            <person name="Wang J."/>
            <person name="Zhu Y."/>
            <person name="Liu G."/>
            <person name="Chen Q."/>
            <person name="Chen Z."/>
            <person name="Lan J."/>
            <person name="Che J."/>
            <person name="Ge C."/>
            <person name="Shi H."/>
            <person name="Pan Z."/>
            <person name="Liu X."/>
        </authorList>
    </citation>
    <scope>NUCLEOTIDE SEQUENCE [LARGE SCALE GENOMIC DNA]</scope>
    <source>
        <strain evidence="2">DSM 4</strain>
    </source>
</reference>
<comment type="caution">
    <text evidence="1">The sequence shown here is derived from an EMBL/GenBank/DDBJ whole genome shotgun (WGS) entry which is preliminary data.</text>
</comment>
<name>A0A0M0GE49_SPOGL</name>
<dbReference type="Proteomes" id="UP000037109">
    <property type="component" value="Unassembled WGS sequence"/>
</dbReference>
<proteinExistence type="predicted"/>
<accession>A0A0M0GE49</accession>
<evidence type="ECO:0000313" key="2">
    <source>
        <dbReference type="Proteomes" id="UP000037109"/>
    </source>
</evidence>
<sequence>MRESVFNNEAEAKMYVMKDEEIEPALYVFSIPLLTFSWSAHDETDLESFYPVSVFGDQQKDQKLLLEMKRGLKLCRDLQPVF</sequence>
<organism evidence="1 2">
    <name type="scientific">Sporosarcina globispora</name>
    <name type="common">Bacillus globisporus</name>
    <dbReference type="NCBI Taxonomy" id="1459"/>
    <lineage>
        <taxon>Bacteria</taxon>
        <taxon>Bacillati</taxon>
        <taxon>Bacillota</taxon>
        <taxon>Bacilli</taxon>
        <taxon>Bacillales</taxon>
        <taxon>Caryophanaceae</taxon>
        <taxon>Sporosarcina</taxon>
    </lineage>
</organism>
<evidence type="ECO:0000313" key="1">
    <source>
        <dbReference type="EMBL" id="KON88028.1"/>
    </source>
</evidence>
<gene>
    <name evidence="1" type="ORF">AF332_15180</name>
</gene>
<dbReference type="EMBL" id="LGUF01000007">
    <property type="protein sequence ID" value="KON88028.1"/>
    <property type="molecule type" value="Genomic_DNA"/>
</dbReference>
<keyword evidence="2" id="KW-1185">Reference proteome</keyword>
<dbReference type="PATRIC" id="fig|1459.3.peg.3286"/>
<protein>
    <submittedName>
        <fullName evidence="1">Uncharacterized protein</fullName>
    </submittedName>
</protein>